<dbReference type="PROSITE" id="PS50132">
    <property type="entry name" value="RGS"/>
    <property type="match status" value="1"/>
</dbReference>
<gene>
    <name evidence="2" type="primary">RGS21</name>
</gene>
<accession>A0A8B9D3Z2</accession>
<dbReference type="GeneTree" id="ENSGT00940000161004"/>
<dbReference type="PRINTS" id="PR01301">
    <property type="entry name" value="RGSPROTEIN"/>
</dbReference>
<dbReference type="GO" id="GO:0050917">
    <property type="term" value="P:sensory perception of umami taste"/>
    <property type="evidence" value="ECO:0007669"/>
    <property type="project" value="Ensembl"/>
</dbReference>
<sequence length="154" mass="18453">MYMYIHTHTHIYKLHWSFGFPLPIISCIFSPDGLEAFRKFLKSEFSEENVEFWLACEDFKKTKSSTKITLKAQRIYSDFIEADAPKEINIDFHTRNHISQNISEPTLSCFDDAQRLIYSLMAKDSFPRFLRSNEYKELVKKQQNRNQKRWLPFL</sequence>
<proteinExistence type="predicted"/>
<organism evidence="2 3">
    <name type="scientific">Anser brachyrhynchus</name>
    <name type="common">Pink-footed goose</name>
    <dbReference type="NCBI Taxonomy" id="132585"/>
    <lineage>
        <taxon>Eukaryota</taxon>
        <taxon>Metazoa</taxon>
        <taxon>Chordata</taxon>
        <taxon>Craniata</taxon>
        <taxon>Vertebrata</taxon>
        <taxon>Euteleostomi</taxon>
        <taxon>Archelosauria</taxon>
        <taxon>Archosauria</taxon>
        <taxon>Dinosauria</taxon>
        <taxon>Saurischia</taxon>
        <taxon>Theropoda</taxon>
        <taxon>Coelurosauria</taxon>
        <taxon>Aves</taxon>
        <taxon>Neognathae</taxon>
        <taxon>Galloanserae</taxon>
        <taxon>Anseriformes</taxon>
        <taxon>Anatidae</taxon>
        <taxon>Anserinae</taxon>
        <taxon>Anser</taxon>
    </lineage>
</organism>
<dbReference type="GO" id="GO:0050913">
    <property type="term" value="P:sensory perception of bitter taste"/>
    <property type="evidence" value="ECO:0007669"/>
    <property type="project" value="Ensembl"/>
</dbReference>
<evidence type="ECO:0000313" key="3">
    <source>
        <dbReference type="Proteomes" id="UP000694426"/>
    </source>
</evidence>
<dbReference type="InterPro" id="IPR044926">
    <property type="entry name" value="RGS_subdomain_2"/>
</dbReference>
<dbReference type="FunFam" id="1.10.167.10:FF:000001">
    <property type="entry name" value="Putative regulator of g-protein signaling 12"/>
    <property type="match status" value="1"/>
</dbReference>
<dbReference type="InterPro" id="IPR036305">
    <property type="entry name" value="RGS_sf"/>
</dbReference>
<dbReference type="Pfam" id="PF00615">
    <property type="entry name" value="RGS"/>
    <property type="match status" value="1"/>
</dbReference>
<dbReference type="Ensembl" id="ENSABRT00000038504.1">
    <property type="protein sequence ID" value="ENSABRP00000027591.1"/>
    <property type="gene ID" value="ENSABRG00000022969.1"/>
</dbReference>
<feature type="domain" description="RGS" evidence="1">
    <location>
        <begin position="30"/>
        <end position="139"/>
    </location>
</feature>
<dbReference type="PANTHER" id="PTHR10845:SF160">
    <property type="entry name" value="REGULATOR OF G-PROTEIN SIGNALING 21"/>
    <property type="match status" value="1"/>
</dbReference>
<dbReference type="InterPro" id="IPR016137">
    <property type="entry name" value="RGS"/>
</dbReference>
<dbReference type="GO" id="GO:0019226">
    <property type="term" value="P:transmission of nerve impulse"/>
    <property type="evidence" value="ECO:0007669"/>
    <property type="project" value="Ensembl"/>
</dbReference>
<reference evidence="2" key="2">
    <citation type="submission" date="2025-09" db="UniProtKB">
        <authorList>
            <consortium name="Ensembl"/>
        </authorList>
    </citation>
    <scope>IDENTIFICATION</scope>
</reference>
<dbReference type="SUPFAM" id="SSF48097">
    <property type="entry name" value="Regulator of G-protein signaling, RGS"/>
    <property type="match status" value="1"/>
</dbReference>
<dbReference type="AlphaFoldDB" id="A0A8B9D3Z2"/>
<dbReference type="Proteomes" id="UP000694426">
    <property type="component" value="Unplaced"/>
</dbReference>
<evidence type="ECO:0000313" key="2">
    <source>
        <dbReference type="Ensembl" id="ENSABRP00000027591.1"/>
    </source>
</evidence>
<dbReference type="GO" id="GO:0050916">
    <property type="term" value="P:sensory perception of sweet taste"/>
    <property type="evidence" value="ECO:0007669"/>
    <property type="project" value="Ensembl"/>
</dbReference>
<reference evidence="2" key="1">
    <citation type="submission" date="2025-08" db="UniProtKB">
        <authorList>
            <consortium name="Ensembl"/>
        </authorList>
    </citation>
    <scope>IDENTIFICATION</scope>
</reference>
<dbReference type="SMART" id="SM00315">
    <property type="entry name" value="RGS"/>
    <property type="match status" value="1"/>
</dbReference>
<dbReference type="Gene3D" id="1.10.167.10">
    <property type="entry name" value="Regulator of G-protein Signalling 4, domain 2"/>
    <property type="match status" value="1"/>
</dbReference>
<name>A0A8B9D3Z2_9AVES</name>
<keyword evidence="3" id="KW-1185">Reference proteome</keyword>
<evidence type="ECO:0000259" key="1">
    <source>
        <dbReference type="PROSITE" id="PS50132"/>
    </source>
</evidence>
<protein>
    <submittedName>
        <fullName evidence="2">Regulator of G protein signaling 21</fullName>
    </submittedName>
</protein>
<dbReference type="PANTHER" id="PTHR10845">
    <property type="entry name" value="REGULATOR OF G PROTEIN SIGNALING"/>
    <property type="match status" value="1"/>
</dbReference>